<gene>
    <name evidence="2" type="ORF">RFI_06305</name>
</gene>
<organism evidence="2 3">
    <name type="scientific">Reticulomyxa filosa</name>
    <dbReference type="NCBI Taxonomy" id="46433"/>
    <lineage>
        <taxon>Eukaryota</taxon>
        <taxon>Sar</taxon>
        <taxon>Rhizaria</taxon>
        <taxon>Retaria</taxon>
        <taxon>Foraminifera</taxon>
        <taxon>Monothalamids</taxon>
        <taxon>Reticulomyxidae</taxon>
        <taxon>Reticulomyxa</taxon>
    </lineage>
</organism>
<evidence type="ECO:0000256" key="1">
    <source>
        <dbReference type="SAM" id="Phobius"/>
    </source>
</evidence>
<dbReference type="Proteomes" id="UP000023152">
    <property type="component" value="Unassembled WGS sequence"/>
</dbReference>
<keyword evidence="1" id="KW-1133">Transmembrane helix</keyword>
<keyword evidence="3" id="KW-1185">Reference proteome</keyword>
<keyword evidence="1" id="KW-0472">Membrane</keyword>
<dbReference type="Pfam" id="PF14421">
    <property type="entry name" value="LmjF365940-deam"/>
    <property type="match status" value="1"/>
</dbReference>
<dbReference type="InterPro" id="IPR032723">
    <property type="entry name" value="Deaminase_LmjF365940"/>
</dbReference>
<dbReference type="CDD" id="cd01283">
    <property type="entry name" value="cytidine_deaminase"/>
    <property type="match status" value="1"/>
</dbReference>
<dbReference type="InterPro" id="IPR016193">
    <property type="entry name" value="Cytidine_deaminase-like"/>
</dbReference>
<dbReference type="EMBL" id="ASPP01005296">
    <property type="protein sequence ID" value="ETO30815.1"/>
    <property type="molecule type" value="Genomic_DNA"/>
</dbReference>
<feature type="transmembrane region" description="Helical" evidence="1">
    <location>
        <begin position="187"/>
        <end position="206"/>
    </location>
</feature>
<dbReference type="AlphaFoldDB" id="X6NWX0"/>
<comment type="caution">
    <text evidence="2">The sequence shown here is derived from an EMBL/GenBank/DDBJ whole genome shotgun (WGS) entry which is preliminary data.</text>
</comment>
<proteinExistence type="predicted"/>
<dbReference type="GO" id="GO:0003824">
    <property type="term" value="F:catalytic activity"/>
    <property type="evidence" value="ECO:0007669"/>
    <property type="project" value="InterPro"/>
</dbReference>
<protein>
    <submittedName>
        <fullName evidence="2">Uncharacterized protein</fullName>
    </submittedName>
</protein>
<dbReference type="SUPFAM" id="SSF53927">
    <property type="entry name" value="Cytidine deaminase-like"/>
    <property type="match status" value="1"/>
</dbReference>
<accession>X6NWX0</accession>
<keyword evidence="1" id="KW-0812">Transmembrane</keyword>
<evidence type="ECO:0000313" key="3">
    <source>
        <dbReference type="Proteomes" id="UP000023152"/>
    </source>
</evidence>
<reference evidence="2 3" key="1">
    <citation type="journal article" date="2013" name="Curr. Biol.">
        <title>The Genome of the Foraminiferan Reticulomyxa filosa.</title>
        <authorList>
            <person name="Glockner G."/>
            <person name="Hulsmann N."/>
            <person name="Schleicher M."/>
            <person name="Noegel A.A."/>
            <person name="Eichinger L."/>
            <person name="Gallinger C."/>
            <person name="Pawlowski J."/>
            <person name="Sierra R."/>
            <person name="Euteneuer U."/>
            <person name="Pillet L."/>
            <person name="Moustafa A."/>
            <person name="Platzer M."/>
            <person name="Groth M."/>
            <person name="Szafranski K."/>
            <person name="Schliwa M."/>
        </authorList>
    </citation>
    <scope>NUCLEOTIDE SEQUENCE [LARGE SCALE GENOMIC DNA]</scope>
</reference>
<dbReference type="OrthoDB" id="40021at2759"/>
<sequence>MEGRLCDQDESTQVGNRNVLAAEAFQPILAIVVIQKPNEPIEYFRGVNMEVAMSTGSLCAERNAIGSAFVSDPSIRREYFKMVAVLQMPNLPSTTRMSKLDRDPPPLRLEKAQHHYSASTHRNQAMLSQSNPFGKNKLSPSTHLKVDEDGLEDQNPRGPCGACAEWLKKIAEVNPNFKIVTFSDVKLAKFLFFFFFLNCNIMFEMFNCDVKKKKKKN</sequence>
<dbReference type="Gene3D" id="3.40.140.10">
    <property type="entry name" value="Cytidine Deaminase, domain 2"/>
    <property type="match status" value="1"/>
</dbReference>
<evidence type="ECO:0000313" key="2">
    <source>
        <dbReference type="EMBL" id="ETO30815.1"/>
    </source>
</evidence>
<name>X6NWX0_RETFI</name>